<gene>
    <name evidence="2" type="ORF">LNAT_P1207</name>
</gene>
<reference evidence="2 3" key="1">
    <citation type="journal article" date="2017" name="Syst. Appl. Microbiol.">
        <title>Lebetimonas natsushimae sp. nov., a novel strictly anaerobic, moderately thermophilic chemoautotroph isolated from a deep-sea hydrothermal vent polychaete nest in the Mid-Okinawa Trough.</title>
        <authorList>
            <person name="Nagata R."/>
            <person name="Takaki Y."/>
            <person name="Tame A."/>
            <person name="Nunoura T."/>
            <person name="Muto H."/>
            <person name="Mino S."/>
            <person name="Sawayama S."/>
            <person name="Takai K."/>
            <person name="Nakagawa S."/>
        </authorList>
    </citation>
    <scope>NUCLEOTIDE SEQUENCE [LARGE SCALE GENOMIC DNA]</scope>
    <source>
        <strain evidence="2 3">HS1857</strain>
    </source>
</reference>
<evidence type="ECO:0000313" key="3">
    <source>
        <dbReference type="Proteomes" id="UP000217944"/>
    </source>
</evidence>
<dbReference type="Proteomes" id="UP000217944">
    <property type="component" value="Unassembled WGS sequence"/>
</dbReference>
<keyword evidence="1" id="KW-0812">Transmembrane</keyword>
<comment type="caution">
    <text evidence="2">The sequence shown here is derived from an EMBL/GenBank/DDBJ whole genome shotgun (WGS) entry which is preliminary data.</text>
</comment>
<keyword evidence="1" id="KW-1133">Transmembrane helix</keyword>
<feature type="transmembrane region" description="Helical" evidence="1">
    <location>
        <begin position="12"/>
        <end position="29"/>
    </location>
</feature>
<dbReference type="RefSeq" id="WP_096259442.1">
    <property type="nucleotide sequence ID" value="NZ_BDME01000002.1"/>
</dbReference>
<organism evidence="2 3">
    <name type="scientific">Lebetimonas natsushimae</name>
    <dbReference type="NCBI Taxonomy" id="1936991"/>
    <lineage>
        <taxon>Bacteria</taxon>
        <taxon>Pseudomonadati</taxon>
        <taxon>Campylobacterota</taxon>
        <taxon>Epsilonproteobacteria</taxon>
        <taxon>Nautiliales</taxon>
        <taxon>Nautiliaceae</taxon>
        <taxon>Lebetimonas</taxon>
    </lineage>
</organism>
<keyword evidence="1" id="KW-0472">Membrane</keyword>
<dbReference type="EMBL" id="BDME01000002">
    <property type="protein sequence ID" value="GAX87910.1"/>
    <property type="molecule type" value="Genomic_DNA"/>
</dbReference>
<feature type="transmembrane region" description="Helical" evidence="1">
    <location>
        <begin position="35"/>
        <end position="51"/>
    </location>
</feature>
<keyword evidence="3" id="KW-1185">Reference proteome</keyword>
<dbReference type="AlphaFoldDB" id="A0A292YG18"/>
<name>A0A292YG18_9BACT</name>
<evidence type="ECO:0000256" key="1">
    <source>
        <dbReference type="SAM" id="Phobius"/>
    </source>
</evidence>
<dbReference type="OrthoDB" id="9934580at2"/>
<sequence>MDAVKEYWSDKTFLLGMFFCVIGTILGAIGVVTPAVLIEVIGILLMMYVIYKIDKKSATSH</sequence>
<evidence type="ECO:0000313" key="2">
    <source>
        <dbReference type="EMBL" id="GAX87910.1"/>
    </source>
</evidence>
<proteinExistence type="predicted"/>
<protein>
    <submittedName>
        <fullName evidence="2">Uncharacterized protein</fullName>
    </submittedName>
</protein>
<accession>A0A292YG18</accession>